<sequence length="276" mass="30454">MKDPAAVATVGDTRERARAAHTLIEDYQAAIAELSRIRREALEQLLVDGMTQAQIADLLDMSRSRVSQLLSAGTRPERAFLGTGRLTVAIGGKQESGRHDPGDMLSAESFAAYNVLADLARTVGLDANYEVVPPPGFVHLNRPNLIVLTSPRLLPFVGQVMEADPHLRFASDERGWYLIDGETEYRSPRDDGQSADYGYIGRLPRPDGKGSFLYLAGTHAQGTLGAAHFVANNLAQLHKELKSRRFSMVVRCQYDPANPRKILSCERVTPIYRHES</sequence>
<feature type="domain" description="RNA polymerase sigma factor 70 region 4 type 2" evidence="5">
    <location>
        <begin position="25"/>
        <end position="71"/>
    </location>
</feature>
<dbReference type="Pfam" id="PF08281">
    <property type="entry name" value="Sigma70_r4_2"/>
    <property type="match status" value="1"/>
</dbReference>
<keyword evidence="7" id="KW-1185">Reference proteome</keyword>
<name>A0ABW1HN96_9ACTN</name>
<keyword evidence="2" id="KW-0805">Transcription regulation</keyword>
<evidence type="ECO:0000313" key="6">
    <source>
        <dbReference type="EMBL" id="MFC5941988.1"/>
    </source>
</evidence>
<evidence type="ECO:0000256" key="3">
    <source>
        <dbReference type="ARBA" id="ARBA00023082"/>
    </source>
</evidence>
<evidence type="ECO:0000256" key="1">
    <source>
        <dbReference type="ARBA" id="ARBA00010641"/>
    </source>
</evidence>
<organism evidence="6 7">
    <name type="scientific">Micromonospora harpali</name>
    <dbReference type="NCBI Taxonomy" id="1490225"/>
    <lineage>
        <taxon>Bacteria</taxon>
        <taxon>Bacillati</taxon>
        <taxon>Actinomycetota</taxon>
        <taxon>Actinomycetes</taxon>
        <taxon>Micromonosporales</taxon>
        <taxon>Micromonosporaceae</taxon>
        <taxon>Micromonospora</taxon>
    </lineage>
</organism>
<dbReference type="SUPFAM" id="SSF88659">
    <property type="entry name" value="Sigma3 and sigma4 domains of RNA polymerase sigma factors"/>
    <property type="match status" value="1"/>
</dbReference>
<dbReference type="InterPro" id="IPR001387">
    <property type="entry name" value="Cro/C1-type_HTH"/>
</dbReference>
<dbReference type="InterPro" id="IPR036388">
    <property type="entry name" value="WH-like_DNA-bd_sf"/>
</dbReference>
<reference evidence="7" key="1">
    <citation type="journal article" date="2019" name="Int. J. Syst. Evol. Microbiol.">
        <title>The Global Catalogue of Microorganisms (GCM) 10K type strain sequencing project: providing services to taxonomists for standard genome sequencing and annotation.</title>
        <authorList>
            <consortium name="The Broad Institute Genomics Platform"/>
            <consortium name="The Broad Institute Genome Sequencing Center for Infectious Disease"/>
            <person name="Wu L."/>
            <person name="Ma J."/>
        </authorList>
    </citation>
    <scope>NUCLEOTIDE SEQUENCE [LARGE SCALE GENOMIC DNA]</scope>
    <source>
        <strain evidence="7">CGMCC 4.7173</strain>
    </source>
</reference>
<proteinExistence type="inferred from homology"/>
<evidence type="ECO:0000313" key="7">
    <source>
        <dbReference type="Proteomes" id="UP001596207"/>
    </source>
</evidence>
<evidence type="ECO:0000256" key="4">
    <source>
        <dbReference type="ARBA" id="ARBA00023163"/>
    </source>
</evidence>
<gene>
    <name evidence="6" type="ORF">ACFPZ4_10915</name>
</gene>
<evidence type="ECO:0000256" key="2">
    <source>
        <dbReference type="ARBA" id="ARBA00023015"/>
    </source>
</evidence>
<dbReference type="InterPro" id="IPR013249">
    <property type="entry name" value="RNA_pol_sigma70_r4_t2"/>
</dbReference>
<dbReference type="Gene3D" id="1.10.10.10">
    <property type="entry name" value="Winged helix-like DNA-binding domain superfamily/Winged helix DNA-binding domain"/>
    <property type="match status" value="1"/>
</dbReference>
<dbReference type="RefSeq" id="WP_353900201.1">
    <property type="nucleotide sequence ID" value="NZ_CP158970.1"/>
</dbReference>
<comment type="caution">
    <text evidence="6">The sequence shown here is derived from an EMBL/GenBank/DDBJ whole genome shotgun (WGS) entry which is preliminary data.</text>
</comment>
<protein>
    <submittedName>
        <fullName evidence="6">RNA polymerase sigma factor</fullName>
    </submittedName>
</protein>
<dbReference type="InterPro" id="IPR013324">
    <property type="entry name" value="RNA_pol_sigma_r3/r4-like"/>
</dbReference>
<dbReference type="CDD" id="cd00093">
    <property type="entry name" value="HTH_XRE"/>
    <property type="match status" value="1"/>
</dbReference>
<dbReference type="Proteomes" id="UP001596207">
    <property type="component" value="Unassembled WGS sequence"/>
</dbReference>
<dbReference type="EMBL" id="JBHSQQ010000046">
    <property type="protein sequence ID" value="MFC5941988.1"/>
    <property type="molecule type" value="Genomic_DNA"/>
</dbReference>
<keyword evidence="4" id="KW-0804">Transcription</keyword>
<evidence type="ECO:0000259" key="5">
    <source>
        <dbReference type="Pfam" id="PF08281"/>
    </source>
</evidence>
<keyword evidence="3" id="KW-0731">Sigma factor</keyword>
<accession>A0ABW1HN96</accession>
<comment type="similarity">
    <text evidence="1">Belongs to the sigma-70 factor family. ECF subfamily.</text>
</comment>